<dbReference type="EMBL" id="CP116942">
    <property type="protein sequence ID" value="WCO68768.1"/>
    <property type="molecule type" value="Genomic_DNA"/>
</dbReference>
<gene>
    <name evidence="3" type="ORF">PO878_08525</name>
</gene>
<dbReference type="KEGG" id="ima:PO878_08525"/>
<protein>
    <recommendedName>
        <fullName evidence="5">Secreted protein</fullName>
    </recommendedName>
</protein>
<evidence type="ECO:0000313" key="4">
    <source>
        <dbReference type="Proteomes" id="UP001216390"/>
    </source>
</evidence>
<dbReference type="Proteomes" id="UP001216390">
    <property type="component" value="Chromosome"/>
</dbReference>
<organism evidence="3 4">
    <name type="scientific">Iamia majanohamensis</name>
    <dbReference type="NCBI Taxonomy" id="467976"/>
    <lineage>
        <taxon>Bacteria</taxon>
        <taxon>Bacillati</taxon>
        <taxon>Actinomycetota</taxon>
        <taxon>Acidimicrobiia</taxon>
        <taxon>Acidimicrobiales</taxon>
        <taxon>Iamiaceae</taxon>
        <taxon>Iamia</taxon>
    </lineage>
</organism>
<feature type="signal peptide" evidence="2">
    <location>
        <begin position="1"/>
        <end position="23"/>
    </location>
</feature>
<dbReference type="RefSeq" id="WP_272738284.1">
    <property type="nucleotide sequence ID" value="NZ_CP116942.1"/>
</dbReference>
<dbReference type="PROSITE" id="PS51257">
    <property type="entry name" value="PROKAR_LIPOPROTEIN"/>
    <property type="match status" value="1"/>
</dbReference>
<keyword evidence="4" id="KW-1185">Reference proteome</keyword>
<evidence type="ECO:0000256" key="2">
    <source>
        <dbReference type="SAM" id="SignalP"/>
    </source>
</evidence>
<feature type="compositionally biased region" description="Gly residues" evidence="1">
    <location>
        <begin position="151"/>
        <end position="160"/>
    </location>
</feature>
<evidence type="ECO:0008006" key="5">
    <source>
        <dbReference type="Google" id="ProtNLM"/>
    </source>
</evidence>
<feature type="chain" id="PRO_5041933839" description="Secreted protein" evidence="2">
    <location>
        <begin position="24"/>
        <end position="160"/>
    </location>
</feature>
<dbReference type="AlphaFoldDB" id="A0AAF0BX99"/>
<evidence type="ECO:0000256" key="1">
    <source>
        <dbReference type="SAM" id="MobiDB-lite"/>
    </source>
</evidence>
<feature type="region of interest" description="Disordered" evidence="1">
    <location>
        <begin position="139"/>
        <end position="160"/>
    </location>
</feature>
<sequence>MRRTARTALATALLAATALGACTDDGSTEAFCERVADVPPLGEVLADIDVSDPGGTRRDLDDAADAFRALEADAPGAVKADVARLREGVELVVEAVEENPGDLPAAREAITGQADELSGLAQASRRVVDYADEECGVSLDDGVTVPSTPGAGDGSTTTGG</sequence>
<keyword evidence="2" id="KW-0732">Signal</keyword>
<name>A0AAF0BX99_9ACTN</name>
<proteinExistence type="predicted"/>
<accession>A0AAF0BX99</accession>
<reference evidence="3" key="1">
    <citation type="submission" date="2023-01" db="EMBL/GenBank/DDBJ databases">
        <title>The diversity of Class Acidimicrobiia in South China Sea sediment environments and the proposal of Iamia marina sp. nov., a novel species of the genus Iamia.</title>
        <authorList>
            <person name="He Y."/>
            <person name="Tian X."/>
        </authorList>
    </citation>
    <scope>NUCLEOTIDE SEQUENCE</scope>
    <source>
        <strain evidence="3">DSM 19957</strain>
    </source>
</reference>
<evidence type="ECO:0000313" key="3">
    <source>
        <dbReference type="EMBL" id="WCO68768.1"/>
    </source>
</evidence>